<feature type="coiled-coil region" evidence="1">
    <location>
        <begin position="687"/>
        <end position="714"/>
    </location>
</feature>
<dbReference type="AlphaFoldDB" id="A0A6L2NVI5"/>
<sequence>RAKKKLKTVQNKKDGIQLTVKKLENASKSLNKLIDSQNVDNCKKVLGYNAVPPPYTDLKSDDEDESVPHPKIENKIVKPSVAKVEFVKPKKTESTCLDHLQKECNHHQRKFQNQKVVKPVWNYNQRVNYKNFVKNTYFCPKRNIDPRAVLIKSGIKSVNAARLKFSKAAITVSTARPVNTAHPKTTMNVVKPRSYISNSAHSLVKRPIQSKIAFKNSFINQRVNTVRNKQVNNARPKAVLNAVKGNEVYAVKASTCWVWKPKIKILDNVSKHNSASITLKKYDYIDAQGRSKPNCLFDIDALTKKMIYQPVVAGTQSNGNEGTKDNNHAGQAIKEKEPRKDYILLPLWTADPPFQQEPKSSQDVGFKPSNDVGKKVNEVPRQENECQDQEEKYSVNNTNRVNVVSSTINVAINEVTAVGRKSSIELPGDLNMPELEDTSIFEDSNEDVFDVKADLNNLESNFQGHTQKEGIDYDEVFATVARIETIRLFLDYVSLKDFVMYQMDVKSHFLYEKIKEEVYVCQPPRFEDLDFPDKVYKVEKALYGLHKALRAWFFEVKTASTPMKTQKPLIKDEDGEEVDCKKQTVVANSTTEAEYVVASSCCGQRIGKQFSSKETPLFPIMAGLNQVQMGEGLAQPTDIQQKPTFDMPPPKPKKTQKPRQPKRHTTKVHQPSESTDIAIDEKGLDLEDELKRTKTAQQTKIDGLERRVKKLRRSTGQELTSSRDCTKLVLLPGTHDDMVQDEGMKDGEEEVVKVVTTAKMLIDTVVDVAQVAIADVQLNKGKGKAKLIEEPKIPKKRKHQIEADKELAEKLNAKIDEEDRLARERAQKEQEKRRKFFAIKRIAKKRNKPPTKAQHRSIMSTYQKNIDGWKPRDLKNKSFAKINELFDEEMERINNFVNFKTELGEESSNKNEVETVQEISSKRAGDEFDQERSKKQKVEDDKESKELKKCLEIIPDDGDDVTIEATPFSSKSPTIIDYNIYKEGKKNYF</sequence>
<name>A0A6L2NVI5_TANCI</name>
<feature type="compositionally biased region" description="Basic residues" evidence="2">
    <location>
        <begin position="651"/>
        <end position="667"/>
    </location>
</feature>
<accession>A0A6L2NVI5</accession>
<feature type="compositionally biased region" description="Basic and acidic residues" evidence="2">
    <location>
        <begin position="322"/>
        <end position="335"/>
    </location>
</feature>
<protein>
    <submittedName>
        <fullName evidence="4">Retrovirus-related Pol polyprotein from transposon TNT 1-94</fullName>
    </submittedName>
</protein>
<feature type="compositionally biased region" description="Basic and acidic residues" evidence="2">
    <location>
        <begin position="920"/>
        <end position="945"/>
    </location>
</feature>
<evidence type="ECO:0000313" key="4">
    <source>
        <dbReference type="EMBL" id="GEU90210.1"/>
    </source>
</evidence>
<feature type="region of interest" description="Disordered" evidence="2">
    <location>
        <begin position="316"/>
        <end position="335"/>
    </location>
</feature>
<gene>
    <name evidence="4" type="ORF">Tci_062188</name>
</gene>
<evidence type="ECO:0000256" key="1">
    <source>
        <dbReference type="SAM" id="Coils"/>
    </source>
</evidence>
<dbReference type="Pfam" id="PF07727">
    <property type="entry name" value="RVT_2"/>
    <property type="match status" value="1"/>
</dbReference>
<feature type="coiled-coil region" evidence="1">
    <location>
        <begin position="6"/>
        <end position="40"/>
    </location>
</feature>
<organism evidence="4">
    <name type="scientific">Tanacetum cinerariifolium</name>
    <name type="common">Dalmatian daisy</name>
    <name type="synonym">Chrysanthemum cinerariifolium</name>
    <dbReference type="NCBI Taxonomy" id="118510"/>
    <lineage>
        <taxon>Eukaryota</taxon>
        <taxon>Viridiplantae</taxon>
        <taxon>Streptophyta</taxon>
        <taxon>Embryophyta</taxon>
        <taxon>Tracheophyta</taxon>
        <taxon>Spermatophyta</taxon>
        <taxon>Magnoliopsida</taxon>
        <taxon>eudicotyledons</taxon>
        <taxon>Gunneridae</taxon>
        <taxon>Pentapetalae</taxon>
        <taxon>asterids</taxon>
        <taxon>campanulids</taxon>
        <taxon>Asterales</taxon>
        <taxon>Asteraceae</taxon>
        <taxon>Asteroideae</taxon>
        <taxon>Anthemideae</taxon>
        <taxon>Anthemidinae</taxon>
        <taxon>Tanacetum</taxon>
    </lineage>
</organism>
<dbReference type="EMBL" id="BKCJ010010135">
    <property type="protein sequence ID" value="GEU90210.1"/>
    <property type="molecule type" value="Genomic_DNA"/>
</dbReference>
<evidence type="ECO:0000259" key="3">
    <source>
        <dbReference type="Pfam" id="PF07727"/>
    </source>
</evidence>
<feature type="region of interest" description="Disordered" evidence="2">
    <location>
        <begin position="907"/>
        <end position="945"/>
    </location>
</feature>
<reference evidence="4" key="1">
    <citation type="journal article" date="2019" name="Sci. Rep.">
        <title>Draft genome of Tanacetum cinerariifolium, the natural source of mosquito coil.</title>
        <authorList>
            <person name="Yamashiro T."/>
            <person name="Shiraishi A."/>
            <person name="Satake H."/>
            <person name="Nakayama K."/>
        </authorList>
    </citation>
    <scope>NUCLEOTIDE SEQUENCE</scope>
</reference>
<comment type="caution">
    <text evidence="4">The sequence shown here is derived from an EMBL/GenBank/DDBJ whole genome shotgun (WGS) entry which is preliminary data.</text>
</comment>
<evidence type="ECO:0000256" key="2">
    <source>
        <dbReference type="SAM" id="MobiDB-lite"/>
    </source>
</evidence>
<feature type="non-terminal residue" evidence="4">
    <location>
        <position position="1"/>
    </location>
</feature>
<keyword evidence="1" id="KW-0175">Coiled coil</keyword>
<feature type="region of interest" description="Disordered" evidence="2">
    <location>
        <begin position="639"/>
        <end position="675"/>
    </location>
</feature>
<feature type="coiled-coil region" evidence="1">
    <location>
        <begin position="798"/>
        <end position="834"/>
    </location>
</feature>
<proteinExistence type="predicted"/>
<feature type="region of interest" description="Disordered" evidence="2">
    <location>
        <begin position="354"/>
        <end position="373"/>
    </location>
</feature>
<dbReference type="InterPro" id="IPR013103">
    <property type="entry name" value="RVT_2"/>
</dbReference>
<feature type="domain" description="Reverse transcriptase Ty1/copia-type" evidence="3">
    <location>
        <begin position="462"/>
        <end position="557"/>
    </location>
</feature>